<comment type="similarity">
    <text evidence="1 6">Belongs to the sigma-70 factor family. ECF subfamily.</text>
</comment>
<dbReference type="NCBIfam" id="TIGR02937">
    <property type="entry name" value="sigma70-ECF"/>
    <property type="match status" value="1"/>
</dbReference>
<dbReference type="GO" id="GO:0006352">
    <property type="term" value="P:DNA-templated transcription initiation"/>
    <property type="evidence" value="ECO:0007669"/>
    <property type="project" value="InterPro"/>
</dbReference>
<keyword evidence="4 6" id="KW-0238">DNA-binding</keyword>
<dbReference type="InterPro" id="IPR039425">
    <property type="entry name" value="RNA_pol_sigma-70-like"/>
</dbReference>
<dbReference type="InterPro" id="IPR007627">
    <property type="entry name" value="RNA_pol_sigma70_r2"/>
</dbReference>
<evidence type="ECO:0000313" key="9">
    <source>
        <dbReference type="EMBL" id="NIJ16312.1"/>
    </source>
</evidence>
<dbReference type="EMBL" id="JAASQR010000002">
    <property type="protein sequence ID" value="NIJ16312.1"/>
    <property type="molecule type" value="Genomic_DNA"/>
</dbReference>
<dbReference type="AlphaFoldDB" id="A0A846M316"/>
<evidence type="ECO:0000256" key="1">
    <source>
        <dbReference type="ARBA" id="ARBA00010641"/>
    </source>
</evidence>
<dbReference type="GO" id="GO:0003677">
    <property type="term" value="F:DNA binding"/>
    <property type="evidence" value="ECO:0007669"/>
    <property type="project" value="UniProtKB-KW"/>
</dbReference>
<keyword evidence="3 6" id="KW-0731">Sigma factor</keyword>
<evidence type="ECO:0000259" key="8">
    <source>
        <dbReference type="Pfam" id="PF08281"/>
    </source>
</evidence>
<evidence type="ECO:0000256" key="4">
    <source>
        <dbReference type="ARBA" id="ARBA00023125"/>
    </source>
</evidence>
<evidence type="ECO:0000256" key="2">
    <source>
        <dbReference type="ARBA" id="ARBA00023015"/>
    </source>
</evidence>
<sequence length="243" mass="26854">MNDTVSGGNPMQAHETLDYSQSDDLSLARGFSAGEPAAVRVITQRHNQRLFRAAWSILRDRTEAEDVVQSSFMKAFSAAAEFEGRSSLSTWLTKIAINQALARKRSLHRQRARLDEKSVVILEEYRDKLMRGSTTSLLPDGSLAQQQIRHVLGSAVACLSDDFRTVFILRHIEGMSVEEVANSLEILPATAKSRDFRAKRMLKRRLAPELKSALTGSFPFAGADCAAMTNRVLQSICNARAGA</sequence>
<dbReference type="Pfam" id="PF08281">
    <property type="entry name" value="Sigma70_r4_2"/>
    <property type="match status" value="1"/>
</dbReference>
<feature type="domain" description="RNA polymerase sigma-70 region 2" evidence="7">
    <location>
        <begin position="44"/>
        <end position="109"/>
    </location>
</feature>
<keyword evidence="10" id="KW-1185">Reference proteome</keyword>
<accession>A0A846M316</accession>
<evidence type="ECO:0000256" key="6">
    <source>
        <dbReference type="RuleBase" id="RU000716"/>
    </source>
</evidence>
<dbReference type="InterPro" id="IPR014284">
    <property type="entry name" value="RNA_pol_sigma-70_dom"/>
</dbReference>
<dbReference type="NCBIfam" id="NF008888">
    <property type="entry name" value="PRK11922.1"/>
    <property type="match status" value="1"/>
</dbReference>
<dbReference type="InterPro" id="IPR013324">
    <property type="entry name" value="RNA_pol_sigma_r3/r4-like"/>
</dbReference>
<dbReference type="Gene3D" id="1.10.1740.10">
    <property type="match status" value="1"/>
</dbReference>
<dbReference type="InterPro" id="IPR000838">
    <property type="entry name" value="RNA_pol_sigma70_ECF_CS"/>
</dbReference>
<dbReference type="Pfam" id="PF04542">
    <property type="entry name" value="Sigma70_r2"/>
    <property type="match status" value="1"/>
</dbReference>
<gene>
    <name evidence="9" type="ORF">FHS54_001278</name>
</gene>
<dbReference type="Proteomes" id="UP000576821">
    <property type="component" value="Unassembled WGS sequence"/>
</dbReference>
<dbReference type="SUPFAM" id="SSF88659">
    <property type="entry name" value="Sigma3 and sigma4 domains of RNA polymerase sigma factors"/>
    <property type="match status" value="1"/>
</dbReference>
<keyword evidence="2 6" id="KW-0805">Transcription regulation</keyword>
<dbReference type="GO" id="GO:0016987">
    <property type="term" value="F:sigma factor activity"/>
    <property type="evidence" value="ECO:0007669"/>
    <property type="project" value="UniProtKB-KW"/>
</dbReference>
<evidence type="ECO:0000259" key="7">
    <source>
        <dbReference type="Pfam" id="PF04542"/>
    </source>
</evidence>
<organism evidence="9 10">
    <name type="scientific">Sphingobium vermicomposti</name>
    <dbReference type="NCBI Taxonomy" id="529005"/>
    <lineage>
        <taxon>Bacteria</taxon>
        <taxon>Pseudomonadati</taxon>
        <taxon>Pseudomonadota</taxon>
        <taxon>Alphaproteobacteria</taxon>
        <taxon>Sphingomonadales</taxon>
        <taxon>Sphingomonadaceae</taxon>
        <taxon>Sphingobium</taxon>
    </lineage>
</organism>
<dbReference type="SUPFAM" id="SSF88946">
    <property type="entry name" value="Sigma2 domain of RNA polymerase sigma factors"/>
    <property type="match status" value="1"/>
</dbReference>
<dbReference type="Gene3D" id="1.10.10.10">
    <property type="entry name" value="Winged helix-like DNA-binding domain superfamily/Winged helix DNA-binding domain"/>
    <property type="match status" value="1"/>
</dbReference>
<dbReference type="PANTHER" id="PTHR43133:SF51">
    <property type="entry name" value="RNA POLYMERASE SIGMA FACTOR"/>
    <property type="match status" value="1"/>
</dbReference>
<dbReference type="InterPro" id="IPR013325">
    <property type="entry name" value="RNA_pol_sigma_r2"/>
</dbReference>
<reference evidence="9 10" key="1">
    <citation type="submission" date="2020-03" db="EMBL/GenBank/DDBJ databases">
        <title>Genomic Encyclopedia of Type Strains, Phase IV (KMG-IV): sequencing the most valuable type-strain genomes for metagenomic binning, comparative biology and taxonomic classification.</title>
        <authorList>
            <person name="Goeker M."/>
        </authorList>
    </citation>
    <scope>NUCLEOTIDE SEQUENCE [LARGE SCALE GENOMIC DNA]</scope>
    <source>
        <strain evidence="9 10">DSM 21299</strain>
    </source>
</reference>
<name>A0A846M316_9SPHN</name>
<dbReference type="InterPro" id="IPR036388">
    <property type="entry name" value="WH-like_DNA-bd_sf"/>
</dbReference>
<dbReference type="PANTHER" id="PTHR43133">
    <property type="entry name" value="RNA POLYMERASE ECF-TYPE SIGMA FACTO"/>
    <property type="match status" value="1"/>
</dbReference>
<feature type="domain" description="RNA polymerase sigma factor 70 region 4 type 2" evidence="8">
    <location>
        <begin position="152"/>
        <end position="202"/>
    </location>
</feature>
<evidence type="ECO:0000256" key="5">
    <source>
        <dbReference type="ARBA" id="ARBA00023163"/>
    </source>
</evidence>
<dbReference type="PROSITE" id="PS01063">
    <property type="entry name" value="SIGMA70_ECF"/>
    <property type="match status" value="1"/>
</dbReference>
<evidence type="ECO:0000313" key="10">
    <source>
        <dbReference type="Proteomes" id="UP000576821"/>
    </source>
</evidence>
<keyword evidence="5 6" id="KW-0804">Transcription</keyword>
<proteinExistence type="inferred from homology"/>
<dbReference type="InterPro" id="IPR013249">
    <property type="entry name" value="RNA_pol_sigma70_r4_t2"/>
</dbReference>
<protein>
    <recommendedName>
        <fullName evidence="6">RNA polymerase sigma factor</fullName>
    </recommendedName>
</protein>
<dbReference type="CDD" id="cd06171">
    <property type="entry name" value="Sigma70_r4"/>
    <property type="match status" value="1"/>
</dbReference>
<comment type="caution">
    <text evidence="9">The sequence shown here is derived from an EMBL/GenBank/DDBJ whole genome shotgun (WGS) entry which is preliminary data.</text>
</comment>
<evidence type="ECO:0000256" key="3">
    <source>
        <dbReference type="ARBA" id="ARBA00023082"/>
    </source>
</evidence>